<dbReference type="EMBL" id="CP029462">
    <property type="protein sequence ID" value="AXL20563.1"/>
    <property type="molecule type" value="Genomic_DNA"/>
</dbReference>
<comment type="similarity">
    <text evidence="3">Belongs to the HAD-like hydrolase superfamily. SerB family.</text>
</comment>
<dbReference type="SUPFAM" id="SSF56784">
    <property type="entry name" value="HAD-like"/>
    <property type="match status" value="1"/>
</dbReference>
<dbReference type="InterPro" id="IPR050582">
    <property type="entry name" value="HAD-like_SerB"/>
</dbReference>
<accession>A0A346AXH0</accession>
<comment type="pathway">
    <text evidence="2">Amino-acid biosynthesis; L-serine biosynthesis; L-serine from 3-phospho-D-glycerate: step 3/3.</text>
</comment>
<keyword evidence="6" id="KW-0479">Metal-binding</keyword>
<dbReference type="PANTHER" id="PTHR43344">
    <property type="entry name" value="PHOSPHOSERINE PHOSPHATASE"/>
    <property type="match status" value="1"/>
</dbReference>
<evidence type="ECO:0000256" key="10">
    <source>
        <dbReference type="ARBA" id="ARBA00048138"/>
    </source>
</evidence>
<evidence type="ECO:0000256" key="11">
    <source>
        <dbReference type="ARBA" id="ARBA00048523"/>
    </source>
</evidence>
<evidence type="ECO:0000256" key="8">
    <source>
        <dbReference type="ARBA" id="ARBA00022842"/>
    </source>
</evidence>
<dbReference type="GO" id="GO:0000287">
    <property type="term" value="F:magnesium ion binding"/>
    <property type="evidence" value="ECO:0007669"/>
    <property type="project" value="TreeGrafter"/>
</dbReference>
<evidence type="ECO:0000256" key="1">
    <source>
        <dbReference type="ARBA" id="ARBA00001946"/>
    </source>
</evidence>
<keyword evidence="14" id="KW-1185">Reference proteome</keyword>
<evidence type="ECO:0000256" key="4">
    <source>
        <dbReference type="ARBA" id="ARBA00012640"/>
    </source>
</evidence>
<keyword evidence="9" id="KW-0718">Serine biosynthesis</keyword>
<organism evidence="13 14">
    <name type="scientific">Megasphaera stantonii</name>
    <dbReference type="NCBI Taxonomy" id="2144175"/>
    <lineage>
        <taxon>Bacteria</taxon>
        <taxon>Bacillati</taxon>
        <taxon>Bacillota</taxon>
        <taxon>Negativicutes</taxon>
        <taxon>Veillonellales</taxon>
        <taxon>Veillonellaceae</taxon>
        <taxon>Megasphaera</taxon>
    </lineage>
</organism>
<name>A0A346AXH0_9FIRM</name>
<dbReference type="KEGG" id="meg:DKB62_02685"/>
<evidence type="ECO:0000256" key="12">
    <source>
        <dbReference type="SAM" id="SignalP"/>
    </source>
</evidence>
<feature type="chain" id="PRO_5039317740" description="phosphoserine phosphatase" evidence="12">
    <location>
        <begin position="29"/>
        <end position="490"/>
    </location>
</feature>
<comment type="catalytic activity">
    <reaction evidence="10">
        <text>O-phospho-L-serine + H2O = L-serine + phosphate</text>
        <dbReference type="Rhea" id="RHEA:21208"/>
        <dbReference type="ChEBI" id="CHEBI:15377"/>
        <dbReference type="ChEBI" id="CHEBI:33384"/>
        <dbReference type="ChEBI" id="CHEBI:43474"/>
        <dbReference type="ChEBI" id="CHEBI:57524"/>
        <dbReference type="EC" id="3.1.3.3"/>
    </reaction>
</comment>
<feature type="signal peptide" evidence="12">
    <location>
        <begin position="1"/>
        <end position="28"/>
    </location>
</feature>
<dbReference type="InterPro" id="IPR036412">
    <property type="entry name" value="HAD-like_sf"/>
</dbReference>
<dbReference type="Gene3D" id="3.40.50.1000">
    <property type="entry name" value="HAD superfamily/HAD-like"/>
    <property type="match status" value="1"/>
</dbReference>
<evidence type="ECO:0000256" key="3">
    <source>
        <dbReference type="ARBA" id="ARBA00009184"/>
    </source>
</evidence>
<evidence type="ECO:0000313" key="13">
    <source>
        <dbReference type="EMBL" id="AXL20563.1"/>
    </source>
</evidence>
<dbReference type="PANTHER" id="PTHR43344:SF2">
    <property type="entry name" value="PHOSPHOSERINE PHOSPHATASE"/>
    <property type="match status" value="1"/>
</dbReference>
<dbReference type="GO" id="GO:0005737">
    <property type="term" value="C:cytoplasm"/>
    <property type="evidence" value="ECO:0007669"/>
    <property type="project" value="TreeGrafter"/>
</dbReference>
<evidence type="ECO:0000256" key="6">
    <source>
        <dbReference type="ARBA" id="ARBA00022723"/>
    </source>
</evidence>
<evidence type="ECO:0000313" key="14">
    <source>
        <dbReference type="Proteomes" id="UP000254337"/>
    </source>
</evidence>
<keyword evidence="5" id="KW-0028">Amino-acid biosynthesis</keyword>
<keyword evidence="12" id="KW-0732">Signal</keyword>
<dbReference type="Gene3D" id="1.20.1440.320">
    <property type="match status" value="1"/>
</dbReference>
<sequence>MKYPTKKRMQKYAASVVCALSILTAVQAAPVWAAPVHTAAVSQSAAQQHVQSANWEPTVKASLNQFMDMYGSRSASYDAANRPYAVFDFDNTTSILDVEEQLMVWQLDRLAFAIEPDQMEAVLRTGIPADKLTLTYGADDGDGRPVSIEAAIKDAAAAYKQLYAKGLITKTGKEQPAEVRVSPEYKEFTAKMRWLYDAIGDTMDASVSYPWVTYWYTGMTPDEVYNLAYESHSFYGNPDKGQTWSKGKYVSPVDYKSEAGNVSVSYKLGITVSPEMKELYKTLNDNGIDTWIDTASPVDVVRAAVDYFQVPGVDGIVGMTNKKDTQGRYINSYDYELHAQTQGVGKSLTIDKVIAPKYNGQGPVFAAMDSQGDFNFCTEYKNTKAVLILNRERSDDAGLCAAVAAWQKKHGVTLAEANKNGDTLFLLQGRNENAGVLWATDQTRLLGKKDNAYLSDKALDVISQLDAGKTVKQALEDNTKQKDYQGYKTR</sequence>
<dbReference type="Proteomes" id="UP000254337">
    <property type="component" value="Chromosome"/>
</dbReference>
<dbReference type="RefSeq" id="WP_107195699.1">
    <property type="nucleotide sequence ID" value="NZ_CP029462.1"/>
</dbReference>
<dbReference type="InterPro" id="IPR023214">
    <property type="entry name" value="HAD_sf"/>
</dbReference>
<evidence type="ECO:0000256" key="2">
    <source>
        <dbReference type="ARBA" id="ARBA00005135"/>
    </source>
</evidence>
<evidence type="ECO:0000256" key="7">
    <source>
        <dbReference type="ARBA" id="ARBA00022801"/>
    </source>
</evidence>
<keyword evidence="8" id="KW-0460">Magnesium</keyword>
<evidence type="ECO:0000256" key="9">
    <source>
        <dbReference type="ARBA" id="ARBA00023299"/>
    </source>
</evidence>
<dbReference type="EC" id="3.1.3.3" evidence="4"/>
<comment type="catalytic activity">
    <reaction evidence="11">
        <text>O-phospho-D-serine + H2O = D-serine + phosphate</text>
        <dbReference type="Rhea" id="RHEA:24873"/>
        <dbReference type="ChEBI" id="CHEBI:15377"/>
        <dbReference type="ChEBI" id="CHEBI:35247"/>
        <dbReference type="ChEBI" id="CHEBI:43474"/>
        <dbReference type="ChEBI" id="CHEBI:58680"/>
        <dbReference type="EC" id="3.1.3.3"/>
    </reaction>
</comment>
<dbReference type="GO" id="GO:0006564">
    <property type="term" value="P:L-serine biosynthetic process"/>
    <property type="evidence" value="ECO:0007669"/>
    <property type="project" value="UniProtKB-KW"/>
</dbReference>
<dbReference type="AlphaFoldDB" id="A0A346AXH0"/>
<reference evidence="13 14" key="1">
    <citation type="submission" date="2018-05" db="EMBL/GenBank/DDBJ databases">
        <title>Complete genome sequence of Megasphaera sp. AJH120T, isolated from the ceca of a chicken.</title>
        <authorList>
            <person name="Maki J."/>
            <person name="Looft T."/>
        </authorList>
    </citation>
    <scope>NUCLEOTIDE SEQUENCE [LARGE SCALE GENOMIC DNA]</scope>
    <source>
        <strain evidence="13 14">AJH120</strain>
    </source>
</reference>
<dbReference type="GO" id="GO:0036424">
    <property type="term" value="F:L-phosphoserine phosphatase activity"/>
    <property type="evidence" value="ECO:0007669"/>
    <property type="project" value="TreeGrafter"/>
</dbReference>
<evidence type="ECO:0000256" key="5">
    <source>
        <dbReference type="ARBA" id="ARBA00022605"/>
    </source>
</evidence>
<gene>
    <name evidence="13" type="ORF">DKB62_02685</name>
</gene>
<dbReference type="OrthoDB" id="1633110at2"/>
<protein>
    <recommendedName>
        <fullName evidence="4">phosphoserine phosphatase</fullName>
        <ecNumber evidence="4">3.1.3.3</ecNumber>
    </recommendedName>
</protein>
<comment type="cofactor">
    <cofactor evidence="1">
        <name>Mg(2+)</name>
        <dbReference type="ChEBI" id="CHEBI:18420"/>
    </cofactor>
</comment>
<keyword evidence="7" id="KW-0378">Hydrolase</keyword>
<proteinExistence type="inferred from homology"/>